<dbReference type="Gene3D" id="3.30.70.270">
    <property type="match status" value="1"/>
</dbReference>
<gene>
    <name evidence="3" type="ORF">FSB_LOCUS57785</name>
</gene>
<evidence type="ECO:0000313" key="3">
    <source>
        <dbReference type="EMBL" id="SPD29903.1"/>
    </source>
</evidence>
<feature type="compositionally biased region" description="Basic and acidic residues" evidence="1">
    <location>
        <begin position="1"/>
        <end position="11"/>
    </location>
</feature>
<dbReference type="AlphaFoldDB" id="A0A2N9J0F6"/>
<dbReference type="InterPro" id="IPR050951">
    <property type="entry name" value="Retrovirus_Pol_polyprotein"/>
</dbReference>
<dbReference type="InterPro" id="IPR043128">
    <property type="entry name" value="Rev_trsase/Diguanyl_cyclase"/>
</dbReference>
<dbReference type="SUPFAM" id="SSF56672">
    <property type="entry name" value="DNA/RNA polymerases"/>
    <property type="match status" value="1"/>
</dbReference>
<reference evidence="3" key="1">
    <citation type="submission" date="2018-02" db="EMBL/GenBank/DDBJ databases">
        <authorList>
            <person name="Cohen D.B."/>
            <person name="Kent A.D."/>
        </authorList>
    </citation>
    <scope>NUCLEOTIDE SEQUENCE</scope>
</reference>
<dbReference type="InterPro" id="IPR043502">
    <property type="entry name" value="DNA/RNA_pol_sf"/>
</dbReference>
<organism evidence="3">
    <name type="scientific">Fagus sylvatica</name>
    <name type="common">Beechnut</name>
    <dbReference type="NCBI Taxonomy" id="28930"/>
    <lineage>
        <taxon>Eukaryota</taxon>
        <taxon>Viridiplantae</taxon>
        <taxon>Streptophyta</taxon>
        <taxon>Embryophyta</taxon>
        <taxon>Tracheophyta</taxon>
        <taxon>Spermatophyta</taxon>
        <taxon>Magnoliopsida</taxon>
        <taxon>eudicotyledons</taxon>
        <taxon>Gunneridae</taxon>
        <taxon>Pentapetalae</taxon>
        <taxon>rosids</taxon>
        <taxon>fabids</taxon>
        <taxon>Fagales</taxon>
        <taxon>Fagaceae</taxon>
        <taxon>Fagus</taxon>
    </lineage>
</organism>
<dbReference type="InterPro" id="IPR041588">
    <property type="entry name" value="Integrase_H2C2"/>
</dbReference>
<evidence type="ECO:0000259" key="2">
    <source>
        <dbReference type="Pfam" id="PF17921"/>
    </source>
</evidence>
<dbReference type="Gene3D" id="3.10.10.10">
    <property type="entry name" value="HIV Type 1 Reverse Transcriptase, subunit A, domain 1"/>
    <property type="match status" value="1"/>
</dbReference>
<accession>A0A2N9J0F6</accession>
<sequence>MMNPEGEKPLLETDLSSNNDKRWSEGTPLEKALRRLGTHVPQMVQPPTTFLDSFVEDELAEAFVSRFITNSRKPKEFDSLMSMRMKDMESLKNYSSRYWEVYNEDAFQGYHQIALSPEDREKTAFITPLGIYCYKVMPFRSEETLAPHINEWSPECSRIRIGKTMEIYIDDMVVKSFMVSHRGIEVNPDQIKAIQELRASRTHKEVQRLTGMTAALNRTAIKGQILVDFVAEFTPTTGIRGFETKQRYKKVRPKTRAWWKIYVDGASNARGFRNRGCHNYARRDSRSMLDGSLRPLPQRKVSYQKQKKGSRDCQKESCRDFGYQKTRNSTNDPFQDPIFYASIPDVVEDLLFEIHEGICGSHTGGRSLAHRALTQGYWWPYMQKDAVTYVKKCDKCQRFSHSVHQPAAELLPLVSPWPFAQWGMDLVGPLPRATGNRRWLIVRYGLFHKVG</sequence>
<protein>
    <recommendedName>
        <fullName evidence="2">Integrase zinc-binding domain-containing protein</fullName>
    </recommendedName>
</protein>
<evidence type="ECO:0000256" key="1">
    <source>
        <dbReference type="SAM" id="MobiDB-lite"/>
    </source>
</evidence>
<dbReference type="PANTHER" id="PTHR37984">
    <property type="entry name" value="PROTEIN CBG26694"/>
    <property type="match status" value="1"/>
</dbReference>
<dbReference type="PANTHER" id="PTHR37984:SF5">
    <property type="entry name" value="PROTEIN NYNRIN-LIKE"/>
    <property type="match status" value="1"/>
</dbReference>
<feature type="region of interest" description="Disordered" evidence="1">
    <location>
        <begin position="1"/>
        <end position="24"/>
    </location>
</feature>
<name>A0A2N9J0F6_FAGSY</name>
<dbReference type="Pfam" id="PF17921">
    <property type="entry name" value="Integrase_H2C2"/>
    <property type="match status" value="1"/>
</dbReference>
<proteinExistence type="predicted"/>
<dbReference type="EMBL" id="OIVN01006292">
    <property type="protein sequence ID" value="SPD29903.1"/>
    <property type="molecule type" value="Genomic_DNA"/>
</dbReference>
<feature type="domain" description="Integrase zinc-binding" evidence="2">
    <location>
        <begin position="346"/>
        <end position="401"/>
    </location>
</feature>
<dbReference type="Gene3D" id="1.10.340.70">
    <property type="match status" value="1"/>
</dbReference>